<dbReference type="RefSeq" id="WP_378241557.1">
    <property type="nucleotide sequence ID" value="NZ_JBHRWK010000040.1"/>
</dbReference>
<organism evidence="2 3">
    <name type="scientific">Amycolatopsis speibonae</name>
    <dbReference type="NCBI Taxonomy" id="1450224"/>
    <lineage>
        <taxon>Bacteria</taxon>
        <taxon>Bacillati</taxon>
        <taxon>Actinomycetota</taxon>
        <taxon>Actinomycetes</taxon>
        <taxon>Pseudonocardiales</taxon>
        <taxon>Pseudonocardiaceae</taxon>
        <taxon>Amycolatopsis</taxon>
    </lineage>
</organism>
<dbReference type="SUPFAM" id="SSF56601">
    <property type="entry name" value="beta-lactamase/transpeptidase-like"/>
    <property type="match status" value="1"/>
</dbReference>
<dbReference type="PANTHER" id="PTHR46825">
    <property type="entry name" value="D-ALANYL-D-ALANINE-CARBOXYPEPTIDASE/ENDOPEPTIDASE AMPH"/>
    <property type="match status" value="1"/>
</dbReference>
<accession>A0ABV7P1B3</accession>
<dbReference type="Gene3D" id="3.40.710.10">
    <property type="entry name" value="DD-peptidase/beta-lactamase superfamily"/>
    <property type="match status" value="1"/>
</dbReference>
<dbReference type="InterPro" id="IPR012338">
    <property type="entry name" value="Beta-lactam/transpept-like"/>
</dbReference>
<evidence type="ECO:0000313" key="2">
    <source>
        <dbReference type="EMBL" id="MFC3452779.1"/>
    </source>
</evidence>
<dbReference type="Pfam" id="PF00144">
    <property type="entry name" value="Beta-lactamase"/>
    <property type="match status" value="1"/>
</dbReference>
<keyword evidence="2" id="KW-0378">Hydrolase</keyword>
<protein>
    <submittedName>
        <fullName evidence="2">Serine hydrolase domain-containing protein</fullName>
        <ecNumber evidence="2">3.-.-.-</ecNumber>
    </submittedName>
</protein>
<keyword evidence="3" id="KW-1185">Reference proteome</keyword>
<evidence type="ECO:0000313" key="3">
    <source>
        <dbReference type="Proteomes" id="UP001595645"/>
    </source>
</evidence>
<proteinExistence type="predicted"/>
<dbReference type="InterPro" id="IPR050491">
    <property type="entry name" value="AmpC-like"/>
</dbReference>
<comment type="caution">
    <text evidence="2">The sequence shown here is derived from an EMBL/GenBank/DDBJ whole genome shotgun (WGS) entry which is preliminary data.</text>
</comment>
<sequence>MTKSEDAMLTMLDRAVSEGGAPGILAEVRAGDRVWSGQRERSPEDRFRIGSISKTFTATVLLQLVAENRLSLDDPAGQWLPGLVEHADEISVRRLLNHTSGVFNYTQDQVALSQRETYTPHQLVEVAAAHPADFEPGAGWAYSNTNYVLAGLIAERVTGRDLADEIADRVCRPLGLAATRLPHAGDETLGEPHSAHFTKLFSPDPDAEIHDVTLLEPSPYWAAGGMVSTAGELLRFFGALLGGRLLPPEQTRALFDAVPTRDWLPDAAYGLGICSLKLPGGSEVWGMAGALFGSWTYVFGSRDGAHLVAANINADWAAGPWSDPGEVLADLLVAEFG</sequence>
<evidence type="ECO:0000259" key="1">
    <source>
        <dbReference type="Pfam" id="PF00144"/>
    </source>
</evidence>
<name>A0ABV7P1B3_9PSEU</name>
<dbReference type="PANTHER" id="PTHR46825:SF7">
    <property type="entry name" value="D-ALANYL-D-ALANINE CARBOXYPEPTIDASE"/>
    <property type="match status" value="1"/>
</dbReference>
<dbReference type="EC" id="3.-.-.-" evidence="2"/>
<dbReference type="InterPro" id="IPR001466">
    <property type="entry name" value="Beta-lactam-related"/>
</dbReference>
<reference evidence="3" key="1">
    <citation type="journal article" date="2019" name="Int. J. Syst. Evol. Microbiol.">
        <title>The Global Catalogue of Microorganisms (GCM) 10K type strain sequencing project: providing services to taxonomists for standard genome sequencing and annotation.</title>
        <authorList>
            <consortium name="The Broad Institute Genomics Platform"/>
            <consortium name="The Broad Institute Genome Sequencing Center for Infectious Disease"/>
            <person name="Wu L."/>
            <person name="Ma J."/>
        </authorList>
    </citation>
    <scope>NUCLEOTIDE SEQUENCE [LARGE SCALE GENOMIC DNA]</scope>
    <source>
        <strain evidence="3">CGMCC 4.7676</strain>
    </source>
</reference>
<dbReference type="GO" id="GO:0016787">
    <property type="term" value="F:hydrolase activity"/>
    <property type="evidence" value="ECO:0007669"/>
    <property type="project" value="UniProtKB-KW"/>
</dbReference>
<dbReference type="Proteomes" id="UP001595645">
    <property type="component" value="Unassembled WGS sequence"/>
</dbReference>
<gene>
    <name evidence="2" type="ORF">ACFOSH_25370</name>
</gene>
<feature type="domain" description="Beta-lactamase-related" evidence="1">
    <location>
        <begin position="13"/>
        <end position="311"/>
    </location>
</feature>
<dbReference type="EMBL" id="JBHRWK010000040">
    <property type="protein sequence ID" value="MFC3452779.1"/>
    <property type="molecule type" value="Genomic_DNA"/>
</dbReference>